<feature type="compositionally biased region" description="Low complexity" evidence="2">
    <location>
        <begin position="297"/>
        <end position="306"/>
    </location>
</feature>
<evidence type="ECO:0000259" key="4">
    <source>
        <dbReference type="Pfam" id="PF25817"/>
    </source>
</evidence>
<dbReference type="OMA" id="YCYTGIR"/>
<organism evidence="5 6">
    <name type="scientific">Chiloscyllium punctatum</name>
    <name type="common">Brownbanded bambooshark</name>
    <name type="synonym">Hemiscyllium punctatum</name>
    <dbReference type="NCBI Taxonomy" id="137246"/>
    <lineage>
        <taxon>Eukaryota</taxon>
        <taxon>Metazoa</taxon>
        <taxon>Chordata</taxon>
        <taxon>Craniata</taxon>
        <taxon>Vertebrata</taxon>
        <taxon>Chondrichthyes</taxon>
        <taxon>Elasmobranchii</taxon>
        <taxon>Galeomorphii</taxon>
        <taxon>Galeoidea</taxon>
        <taxon>Orectolobiformes</taxon>
        <taxon>Hemiscylliidae</taxon>
        <taxon>Chiloscyllium</taxon>
    </lineage>
</organism>
<feature type="compositionally biased region" description="Basic and acidic residues" evidence="2">
    <location>
        <begin position="1917"/>
        <end position="1936"/>
    </location>
</feature>
<feature type="region of interest" description="Disordered" evidence="2">
    <location>
        <begin position="1369"/>
        <end position="1390"/>
    </location>
</feature>
<dbReference type="STRING" id="137246.A0A401SYW4"/>
<feature type="region of interest" description="Disordered" evidence="2">
    <location>
        <begin position="1885"/>
        <end position="1947"/>
    </location>
</feature>
<dbReference type="Pfam" id="PF25817">
    <property type="entry name" value="ICE1_C"/>
    <property type="match status" value="1"/>
</dbReference>
<dbReference type="InterPro" id="IPR057881">
    <property type="entry name" value="ICE1_C"/>
</dbReference>
<feature type="transmembrane region" description="Helical" evidence="3">
    <location>
        <begin position="89"/>
        <end position="109"/>
    </location>
</feature>
<evidence type="ECO:0000313" key="5">
    <source>
        <dbReference type="EMBL" id="GCC35588.1"/>
    </source>
</evidence>
<feature type="region of interest" description="Disordered" evidence="2">
    <location>
        <begin position="1745"/>
        <end position="1771"/>
    </location>
</feature>
<feature type="compositionally biased region" description="Polar residues" evidence="2">
    <location>
        <begin position="864"/>
        <end position="881"/>
    </location>
</feature>
<dbReference type="OrthoDB" id="2238957at2759"/>
<keyword evidence="1" id="KW-0175">Coiled coil</keyword>
<name>A0A401SYW4_CHIPU</name>
<feature type="compositionally biased region" description="Acidic residues" evidence="2">
    <location>
        <begin position="376"/>
        <end position="387"/>
    </location>
</feature>
<dbReference type="EMBL" id="BEZZ01000719">
    <property type="protein sequence ID" value="GCC35588.1"/>
    <property type="molecule type" value="Genomic_DNA"/>
</dbReference>
<feature type="compositionally biased region" description="Basic and acidic residues" evidence="2">
    <location>
        <begin position="899"/>
        <end position="909"/>
    </location>
</feature>
<feature type="region of interest" description="Disordered" evidence="2">
    <location>
        <begin position="359"/>
        <end position="391"/>
    </location>
</feature>
<proteinExistence type="predicted"/>
<evidence type="ECO:0000256" key="1">
    <source>
        <dbReference type="SAM" id="Coils"/>
    </source>
</evidence>
<feature type="domain" description="Little elongation complex subunit 1 C-terminal" evidence="4">
    <location>
        <begin position="2153"/>
        <end position="2345"/>
    </location>
</feature>
<feature type="region of interest" description="Disordered" evidence="2">
    <location>
        <begin position="426"/>
        <end position="445"/>
    </location>
</feature>
<protein>
    <recommendedName>
        <fullName evidence="4">Little elongation complex subunit 1 C-terminal domain-containing protein</fullName>
    </recommendedName>
</protein>
<comment type="caution">
    <text evidence="5">The sequence shown here is derived from an EMBL/GenBank/DDBJ whole genome shotgun (WGS) entry which is preliminary data.</text>
</comment>
<feature type="region of interest" description="Disordered" evidence="2">
    <location>
        <begin position="852"/>
        <end position="909"/>
    </location>
</feature>
<keyword evidence="3" id="KW-0812">Transmembrane</keyword>
<keyword evidence="3" id="KW-1133">Transmembrane helix</keyword>
<evidence type="ECO:0000313" key="6">
    <source>
        <dbReference type="Proteomes" id="UP000287033"/>
    </source>
</evidence>
<feature type="region of interest" description="Disordered" evidence="2">
    <location>
        <begin position="273"/>
        <end position="317"/>
    </location>
</feature>
<gene>
    <name evidence="5" type="ORF">chiPu_0014074</name>
</gene>
<evidence type="ECO:0000256" key="2">
    <source>
        <dbReference type="SAM" id="MobiDB-lite"/>
    </source>
</evidence>
<feature type="region of interest" description="Disordered" evidence="2">
    <location>
        <begin position="1613"/>
        <end position="1645"/>
    </location>
</feature>
<keyword evidence="6" id="KW-1185">Reference proteome</keyword>
<sequence length="2359" mass="259897">MMPGESRSQAAEVAADAVTAGSASCVNCDTLQQEPGIPEVDPGEGLGEEQQSGTNLNEYVTALIALKQKIIDTDHVLTEYQKKCDDILYSYKTTILVVVLFDLFALVFLNKLLQLQKTERDCKTLRDQLDELLQKFAPLEKCKEEMDAMRVELEEKRSSIKMYQQTHLEFNELQQEQARNDAAKKKLESRVKRLEETTAKQNAEIKQLKREKTTLERNLKKTQEKLTLQQKNGIKVLKDAQTQNVLQDVATRIDTNKVKVLLEEIWKCIEKPNVQEKPNKSPGKRGPSQKKTKMLRSSLSNPSHSSPMETSELPTSSVPCQLECNQEENNFSKMDESLADEGLKSNGDSAFYDDKTIELTQHKDPTDSANTSSSEIDSDDGDDDEQDALSRQLQEILDWTEPLPPQLSPLPCSPSSKKQILFGDITDSSDDEDINLPGRSCSESVAETDQVDNSGCTKVLTTDQASMMKAGISASVCEELPAEKMDCSEAEIDDLNEQCSTKAEVEAEFSDSSLIVEDAQCGNENGAEVQSSFEETPENCDVTRNPELCDVDSVPVAKNDTTTLQYNCNADVERDDDRESSENTVVSVESNLETVEPEFEKTQPCSREEYGVETCVKEVDKKQLVSDEAPASGQLETTCEAMEVPEFNCNSLTCHNQRSECIVTSVLATDMEHATSECMTKKQIGVSTGDKEIPFSQLNNTEVDSVAQSNSDECIPAEDMEVEERNCNSFTLDRQKGECSQILLQPTDVELSQTNSLTAEQNLNKMEEKTPSAETCCSEEIDVSQHMSENCTATGCAVLEEVTLDGSMSNHKDKCILTSMSVTDSEQTPNELAAKDQIQAVSSLADFECPTETSISQDKAKNHFSPSDNEININSVGLTSHNQKDEGRPTSVSSDTEELDAKEHKEIDRIQETGVVGKFDNSVVAQDRSKDHFGTEHVVVKGLDSTASAFDSPNNEPVVLSEPEFIQQAKSSYIIKEKDSFSKLNEVSSCESDCSDVTHESSICSTDMEMEEVELNNSTSDVTNNTCTPTLVPFSTRMTEVETTASGQDYLKMRELPSPFFEFDSSEISGVTQDQSKDYLSTHIVDLEEGSSNGSAFIECTLISVQSSIEESETKSIIEEDGMITKTSEAPSPLESDCSSVLTDLAEDKLSDCTFMGISSKSEKPNFLSPGSESTGDAQSVEDLVCETAVDQWNEEEDKVVENEKECHMGEISNQESSTDSTQICEMNLQNSEAEVSVLVRKIKRKQWHSKILTPEEEKQEAINQKAVELDTTADVSMRESSSHDIEAQIVNQKLEAEHLTFSVNDHVTVQCDKVPFSSVCVSEGTETICKIESVTNAKEDQVAIHPDPIESKTEPVTLDKDFSQDIRHTPAVKENDLNSEGDKHGDNTVSRKYGVSALDLDTPTLKNRENEPLLESSTNTDTLLGCARIENKCLENNHLQNDPEIVEKLRNSSDICFDKDNDMKEKDGLQTDKNTTGIVHKMSNCISNVKTVNNSTNTPTEGTSGHVHLVQTVDSSTQTELMCVGSQTVLYTSSDLKAAPQTDIVEASKVGTPNAKQHSNYCDLWNPSLPDVPSDHRRSIYTVASHDTEALFESTVDNSVAMESFGTSECEHTSKKTAKTKKVQLGRRMPRSLAEGDGDVQPEDVLQKSNVQSTCKSRAVLRRNRRSSNLNNPPVQASADTSAPALCTQEIHRVMLEMGEPLPPLLPPLVATPPRGVRAAKPISPLITTSSTVSVCSPVDDLASPSKETTKAASVSPPLDYTQQKSPLMQSPSPLEFGRHERIQSSPLQFCTATPKHAVPVPGRLPQSASTSGSSALPQENSVKILDAMYPNLSARARTLNILRGNVQLSIRGPTDSENQAGAVNQIMGFKAINSSATAFVKAGSNSRSEGSKPDGYEKDLEQQQPAVAVVLSTVDRPKKDQKGAKRNADDDGSGKAKRVKVDNSCQNGDSTTDLIISQESSTVSVIDTTKPLCNGLMEQKAGYKAQRFSQPLESINSSEEALASALMKITKSCFDLLPVIRSHVFVGNIPHIPVLRDEEKEVICELSGNKELTEALMMAILKKLKVEQMTLDGNCLQALSRVYVAICRQQGDLERARILSYNILKEDFPDSSKLLLLILSVWQNIFSTQGPVNKAMQAVAKQRAKGDVLNCLSAYLNWEKNPPLDISPLVSSFLIAMQQSPKVGFRTSNEYGMDFNDDMWELIYAIDLLCSQQPWSWTHNSFIRTEVWPVMDKWMKRRRGQANMPNVPDATVAGVMRLIGHLGQQGLKKESLVAVRNMAAVINQFLQQAFQEGVPWPVQLAAVYAVYDLAPSNPKGAMEALHTWKASVTEPIPPEASNCIKELETFCERLNCEIQNP</sequence>
<accession>A0A401SYW4</accession>
<dbReference type="PANTHER" id="PTHR11852:SF4">
    <property type="entry name" value="LITTLE ELONGATION COMPLEX SUBUNIT 1"/>
    <property type="match status" value="1"/>
</dbReference>
<dbReference type="Proteomes" id="UP000287033">
    <property type="component" value="Unassembled WGS sequence"/>
</dbReference>
<feature type="compositionally biased region" description="Basic and acidic residues" evidence="2">
    <location>
        <begin position="1891"/>
        <end position="1903"/>
    </location>
</feature>
<feature type="compositionally biased region" description="Polar residues" evidence="2">
    <location>
        <begin position="1762"/>
        <end position="1771"/>
    </location>
</feature>
<reference evidence="5 6" key="1">
    <citation type="journal article" date="2018" name="Nat. Ecol. Evol.">
        <title>Shark genomes provide insights into elasmobranch evolution and the origin of vertebrates.</title>
        <authorList>
            <person name="Hara Y"/>
            <person name="Yamaguchi K"/>
            <person name="Onimaru K"/>
            <person name="Kadota M"/>
            <person name="Koyanagi M"/>
            <person name="Keeley SD"/>
            <person name="Tatsumi K"/>
            <person name="Tanaka K"/>
            <person name="Motone F"/>
            <person name="Kageyama Y"/>
            <person name="Nozu R"/>
            <person name="Adachi N"/>
            <person name="Nishimura O"/>
            <person name="Nakagawa R"/>
            <person name="Tanegashima C"/>
            <person name="Kiyatake I"/>
            <person name="Matsumoto R"/>
            <person name="Murakumo K"/>
            <person name="Nishida K"/>
            <person name="Terakita A"/>
            <person name="Kuratani S"/>
            <person name="Sato K"/>
            <person name="Hyodo S Kuraku.S."/>
        </authorList>
    </citation>
    <scope>NUCLEOTIDE SEQUENCE [LARGE SCALE GENOMIC DNA]</scope>
</reference>
<feature type="coiled-coil region" evidence="1">
    <location>
        <begin position="115"/>
        <end position="232"/>
    </location>
</feature>
<keyword evidence="3" id="KW-0472">Membrane</keyword>
<evidence type="ECO:0000256" key="3">
    <source>
        <dbReference type="SAM" id="Phobius"/>
    </source>
</evidence>
<feature type="compositionally biased region" description="Basic and acidic residues" evidence="2">
    <location>
        <begin position="1369"/>
        <end position="1387"/>
    </location>
</feature>
<feature type="region of interest" description="Disordered" evidence="2">
    <location>
        <begin position="1663"/>
        <end position="1683"/>
    </location>
</feature>
<feature type="compositionally biased region" description="Polar residues" evidence="2">
    <location>
        <begin position="307"/>
        <end position="317"/>
    </location>
</feature>
<dbReference type="PANTHER" id="PTHR11852">
    <property type="entry name" value="PLATELET-ACTIVATING FACTOR ACETYLHYDROLASE"/>
    <property type="match status" value="1"/>
</dbReference>
<feature type="compositionally biased region" description="Basic residues" evidence="2">
    <location>
        <begin position="1616"/>
        <end position="1631"/>
    </location>
</feature>